<protein>
    <submittedName>
        <fullName evidence="2">Uncharacterized protein</fullName>
    </submittedName>
</protein>
<dbReference type="EMBL" id="CM007900">
    <property type="protein sequence ID" value="OTG07828.1"/>
    <property type="molecule type" value="Genomic_DNA"/>
</dbReference>
<evidence type="ECO:0000256" key="1">
    <source>
        <dbReference type="SAM" id="MobiDB-lite"/>
    </source>
</evidence>
<keyword evidence="3" id="KW-1185">Reference proteome</keyword>
<feature type="compositionally biased region" description="Polar residues" evidence="1">
    <location>
        <begin position="96"/>
        <end position="120"/>
    </location>
</feature>
<feature type="region of interest" description="Disordered" evidence="1">
    <location>
        <begin position="90"/>
        <end position="128"/>
    </location>
</feature>
<sequence>MNGGGAAPPLTAAAVAAGRWFESRSKEFPNSLSEVSAQLVQLRVSFGRTSTGQQEAHIDRFQVTSSCGFRILLLVRVLFGTSHGSVLGSVRASGSRFGQNSQQKSTRLTRSTQRVDSVNIPTRRLGKN</sequence>
<organism evidence="2 3">
    <name type="scientific">Helianthus annuus</name>
    <name type="common">Common sunflower</name>
    <dbReference type="NCBI Taxonomy" id="4232"/>
    <lineage>
        <taxon>Eukaryota</taxon>
        <taxon>Viridiplantae</taxon>
        <taxon>Streptophyta</taxon>
        <taxon>Embryophyta</taxon>
        <taxon>Tracheophyta</taxon>
        <taxon>Spermatophyta</taxon>
        <taxon>Magnoliopsida</taxon>
        <taxon>eudicotyledons</taxon>
        <taxon>Gunneridae</taxon>
        <taxon>Pentapetalae</taxon>
        <taxon>asterids</taxon>
        <taxon>campanulids</taxon>
        <taxon>Asterales</taxon>
        <taxon>Asteraceae</taxon>
        <taxon>Asteroideae</taxon>
        <taxon>Heliantheae alliance</taxon>
        <taxon>Heliantheae</taxon>
        <taxon>Helianthus</taxon>
    </lineage>
</organism>
<dbReference type="InParanoid" id="A0A251T9R3"/>
<gene>
    <name evidence="2" type="ORF">HannXRQ_Chr11g0334881</name>
</gene>
<proteinExistence type="predicted"/>
<dbReference type="AlphaFoldDB" id="A0A251T9R3"/>
<name>A0A251T9R3_HELAN</name>
<evidence type="ECO:0000313" key="3">
    <source>
        <dbReference type="Proteomes" id="UP000215914"/>
    </source>
</evidence>
<accession>A0A251T9R3</accession>
<dbReference type="Proteomes" id="UP000215914">
    <property type="component" value="Chromosome 11"/>
</dbReference>
<reference evidence="3" key="1">
    <citation type="journal article" date="2017" name="Nature">
        <title>The sunflower genome provides insights into oil metabolism, flowering and Asterid evolution.</title>
        <authorList>
            <person name="Badouin H."/>
            <person name="Gouzy J."/>
            <person name="Grassa C.J."/>
            <person name="Murat F."/>
            <person name="Staton S.E."/>
            <person name="Cottret L."/>
            <person name="Lelandais-Briere C."/>
            <person name="Owens G.L."/>
            <person name="Carrere S."/>
            <person name="Mayjonade B."/>
            <person name="Legrand L."/>
            <person name="Gill N."/>
            <person name="Kane N.C."/>
            <person name="Bowers J.E."/>
            <person name="Hubner S."/>
            <person name="Bellec A."/>
            <person name="Berard A."/>
            <person name="Berges H."/>
            <person name="Blanchet N."/>
            <person name="Boniface M.C."/>
            <person name="Brunel D."/>
            <person name="Catrice O."/>
            <person name="Chaidir N."/>
            <person name="Claudel C."/>
            <person name="Donnadieu C."/>
            <person name="Faraut T."/>
            <person name="Fievet G."/>
            <person name="Helmstetter N."/>
            <person name="King M."/>
            <person name="Knapp S.J."/>
            <person name="Lai Z."/>
            <person name="Le Paslier M.C."/>
            <person name="Lippi Y."/>
            <person name="Lorenzon L."/>
            <person name="Mandel J.R."/>
            <person name="Marage G."/>
            <person name="Marchand G."/>
            <person name="Marquand E."/>
            <person name="Bret-Mestries E."/>
            <person name="Morien E."/>
            <person name="Nambeesan S."/>
            <person name="Nguyen T."/>
            <person name="Pegot-Espagnet P."/>
            <person name="Pouilly N."/>
            <person name="Raftis F."/>
            <person name="Sallet E."/>
            <person name="Schiex T."/>
            <person name="Thomas J."/>
            <person name="Vandecasteele C."/>
            <person name="Vares D."/>
            <person name="Vear F."/>
            <person name="Vautrin S."/>
            <person name="Crespi M."/>
            <person name="Mangin B."/>
            <person name="Burke J.M."/>
            <person name="Salse J."/>
            <person name="Munos S."/>
            <person name="Vincourt P."/>
            <person name="Rieseberg L.H."/>
            <person name="Langlade N.B."/>
        </authorList>
    </citation>
    <scope>NUCLEOTIDE SEQUENCE [LARGE SCALE GENOMIC DNA]</scope>
    <source>
        <strain evidence="3">cv. SF193</strain>
    </source>
</reference>
<evidence type="ECO:0000313" key="2">
    <source>
        <dbReference type="EMBL" id="OTG07828.1"/>
    </source>
</evidence>